<proteinExistence type="predicted"/>
<evidence type="ECO:0000313" key="2">
    <source>
        <dbReference type="Proteomes" id="UP000001279"/>
    </source>
</evidence>
<reference evidence="1 2" key="1">
    <citation type="journal article" date="2011" name="Microb. Cell Fact.">
        <title>Genome sequences and comparative genomics of two Lactobacillus ruminis strains from the bovine and human intestinal tracts.</title>
        <authorList>
            <person name="Forde B.M."/>
            <person name="Neville B.A."/>
            <person name="O'Donnell M.M."/>
            <person name="Riboulet-Bisson E."/>
            <person name="Claesson M.J."/>
            <person name="Coghlan A."/>
            <person name="Ross R.P."/>
            <person name="O'Toole P.W."/>
        </authorList>
    </citation>
    <scope>NUCLEOTIDE SEQUENCE [LARGE SCALE GENOMIC DNA]</scope>
    <source>
        <strain evidence="2">ATCC 27782 / RF3</strain>
    </source>
</reference>
<accession>G2SR56</accession>
<dbReference type="RefSeq" id="WP_014073942.1">
    <property type="nucleotide sequence ID" value="NC_015975.1"/>
</dbReference>
<dbReference type="HOGENOM" id="CLU_1208561_0_0_9"/>
<dbReference type="EMBL" id="CP003032">
    <property type="protein sequence ID" value="AEN78793.1"/>
    <property type="molecule type" value="Genomic_DNA"/>
</dbReference>
<keyword evidence="2" id="KW-1185">Reference proteome</keyword>
<protein>
    <submittedName>
        <fullName evidence="1">Uncharacterized protein</fullName>
    </submittedName>
</protein>
<gene>
    <name evidence="1" type="ordered locus">LRC_15470</name>
</gene>
<name>G2SR56_LIGR2</name>
<dbReference type="eggNOG" id="ENOG502ZWYY">
    <property type="taxonomic scope" value="Bacteria"/>
</dbReference>
<dbReference type="Proteomes" id="UP000001279">
    <property type="component" value="Chromosome"/>
</dbReference>
<evidence type="ECO:0000313" key="1">
    <source>
        <dbReference type="EMBL" id="AEN78793.1"/>
    </source>
</evidence>
<dbReference type="AlphaFoldDB" id="G2SR56"/>
<dbReference type="PATRIC" id="fig|1069534.5.peg.1652"/>
<dbReference type="GeneID" id="29803162"/>
<dbReference type="KEGG" id="lrm:LRC_15470"/>
<sequence length="229" mass="26841">MSYFNIVNLIEAGRKALEDENYWSAISVALSLPSICSRIEFADEGDRYKNYKWIDKTGHGKVKKYTSWKDKKCYTDFCGKFIHDGWIKAVLGNSFPEVLYSFRCDFVHDGIVNMIDNDPVGDDDNPDDSDKVSKEIYLLLGGESLEYTEYRIIDIGVLCQKIFDNIYCWCFRKNPSEFKYTRVFDIKNDDEDRKLYKKLLEGKISDCSSDLNEFYSEIENKKKERENNN</sequence>
<organism evidence="1 2">
    <name type="scientific">Ligilactobacillus ruminis (strain ATCC 27782 / RF3)</name>
    <name type="common">Lactobacillus ruminis</name>
    <dbReference type="NCBI Taxonomy" id="1069534"/>
    <lineage>
        <taxon>Bacteria</taxon>
        <taxon>Bacillati</taxon>
        <taxon>Bacillota</taxon>
        <taxon>Bacilli</taxon>
        <taxon>Lactobacillales</taxon>
        <taxon>Lactobacillaceae</taxon>
        <taxon>Ligilactobacillus</taxon>
    </lineage>
</organism>